<feature type="binding site" evidence="9">
    <location>
        <position position="84"/>
    </location>
    <ligand>
        <name>Mg(2+)</name>
        <dbReference type="ChEBI" id="CHEBI:18420"/>
        <label>1</label>
        <note>catalytic</note>
    </ligand>
</feature>
<dbReference type="GO" id="GO:0008934">
    <property type="term" value="F:inositol monophosphate 1-phosphatase activity"/>
    <property type="evidence" value="ECO:0007669"/>
    <property type="project" value="TreeGrafter"/>
</dbReference>
<evidence type="ECO:0000256" key="3">
    <source>
        <dbReference type="ARBA" id="ARBA00009759"/>
    </source>
</evidence>
<name>A0A9X3IN01_9HYPH</name>
<organism evidence="10 11">
    <name type="scientific">Kaistia nematophila</name>
    <dbReference type="NCBI Taxonomy" id="2994654"/>
    <lineage>
        <taxon>Bacteria</taxon>
        <taxon>Pseudomonadati</taxon>
        <taxon>Pseudomonadota</taxon>
        <taxon>Alphaproteobacteria</taxon>
        <taxon>Hyphomicrobiales</taxon>
        <taxon>Kaistiaceae</taxon>
        <taxon>Kaistia</taxon>
    </lineage>
</organism>
<dbReference type="GO" id="GO:0007165">
    <property type="term" value="P:signal transduction"/>
    <property type="evidence" value="ECO:0007669"/>
    <property type="project" value="TreeGrafter"/>
</dbReference>
<keyword evidence="11" id="KW-1185">Reference proteome</keyword>
<dbReference type="EC" id="3.1.3.25" evidence="4"/>
<feature type="binding site" evidence="9">
    <location>
        <position position="81"/>
    </location>
    <ligand>
        <name>Mg(2+)</name>
        <dbReference type="ChEBI" id="CHEBI:18420"/>
        <label>1</label>
        <note>catalytic</note>
    </ligand>
</feature>
<evidence type="ECO:0000256" key="8">
    <source>
        <dbReference type="ARBA" id="ARBA00022842"/>
    </source>
</evidence>
<sequence>MREELIGLAEAAGRIGARYFRSGALAAGVEEKGHLDLVTRADKEVEAFLQEELQKLYPADGICGEEGASLRADADRQWVIDPIDGTFNFVRGLPDWAVSIGLHAGGVPVFGVIHAPIRGETVSGGRDLEVLLNGVKLPPLPPLDRRRGVVAVGFSADTPVERELAALRFIRSELDMTYRHCGSTAAAFLMLAAGQVDASLGFGVCSWDVMGGLPVVERLGGVATIDWKAIGLRQKLDYLAGSTELVERARPILDL</sequence>
<keyword evidence="6 9" id="KW-0479">Metal-binding</keyword>
<dbReference type="Pfam" id="PF00459">
    <property type="entry name" value="Inositol_P"/>
    <property type="match status" value="1"/>
</dbReference>
<dbReference type="Proteomes" id="UP001144805">
    <property type="component" value="Unassembled WGS sequence"/>
</dbReference>
<proteinExistence type="inferred from homology"/>
<dbReference type="PROSITE" id="PS00629">
    <property type="entry name" value="IMP_1"/>
    <property type="match status" value="1"/>
</dbReference>
<dbReference type="GO" id="GO:0006020">
    <property type="term" value="P:inositol metabolic process"/>
    <property type="evidence" value="ECO:0007669"/>
    <property type="project" value="TreeGrafter"/>
</dbReference>
<feature type="binding site" evidence="9">
    <location>
        <position position="83"/>
    </location>
    <ligand>
        <name>Mg(2+)</name>
        <dbReference type="ChEBI" id="CHEBI:18420"/>
        <label>1</label>
        <note>catalytic</note>
    </ligand>
</feature>
<evidence type="ECO:0000313" key="11">
    <source>
        <dbReference type="Proteomes" id="UP001144805"/>
    </source>
</evidence>
<dbReference type="Gene3D" id="3.40.190.80">
    <property type="match status" value="1"/>
</dbReference>
<comment type="catalytic activity">
    <reaction evidence="1">
        <text>a myo-inositol phosphate + H2O = myo-inositol + phosphate</text>
        <dbReference type="Rhea" id="RHEA:24056"/>
        <dbReference type="ChEBI" id="CHEBI:15377"/>
        <dbReference type="ChEBI" id="CHEBI:17268"/>
        <dbReference type="ChEBI" id="CHEBI:43474"/>
        <dbReference type="ChEBI" id="CHEBI:84139"/>
        <dbReference type="EC" id="3.1.3.25"/>
    </reaction>
</comment>
<dbReference type="PANTHER" id="PTHR20854:SF4">
    <property type="entry name" value="INOSITOL-1-MONOPHOSPHATASE-RELATED"/>
    <property type="match status" value="1"/>
</dbReference>
<feature type="binding site" evidence="9">
    <location>
        <position position="208"/>
    </location>
    <ligand>
        <name>Mg(2+)</name>
        <dbReference type="ChEBI" id="CHEBI:18420"/>
        <label>1</label>
        <note>catalytic</note>
    </ligand>
</feature>
<evidence type="ECO:0000256" key="9">
    <source>
        <dbReference type="PIRSR" id="PIRSR600760-2"/>
    </source>
</evidence>
<evidence type="ECO:0000256" key="4">
    <source>
        <dbReference type="ARBA" id="ARBA00013106"/>
    </source>
</evidence>
<dbReference type="PRINTS" id="PR00377">
    <property type="entry name" value="IMPHPHTASES"/>
</dbReference>
<evidence type="ECO:0000256" key="5">
    <source>
        <dbReference type="ARBA" id="ARBA00019784"/>
    </source>
</evidence>
<dbReference type="AlphaFoldDB" id="A0A9X3IN01"/>
<reference evidence="10" key="1">
    <citation type="submission" date="2022-11" db="EMBL/GenBank/DDBJ databases">
        <title>Biodiversity and phylogenetic relationships of bacteria.</title>
        <authorList>
            <person name="Machado R.A.R."/>
            <person name="Bhat A."/>
            <person name="Loulou A."/>
            <person name="Kallel S."/>
        </authorList>
    </citation>
    <scope>NUCLEOTIDE SEQUENCE</scope>
    <source>
        <strain evidence="10">K-TC2</strain>
    </source>
</reference>
<gene>
    <name evidence="10" type="ORF">OSH07_24325</name>
</gene>
<evidence type="ECO:0000256" key="6">
    <source>
        <dbReference type="ARBA" id="ARBA00022723"/>
    </source>
</evidence>
<dbReference type="InterPro" id="IPR020583">
    <property type="entry name" value="Inositol_monoP_metal-BS"/>
</dbReference>
<dbReference type="PANTHER" id="PTHR20854">
    <property type="entry name" value="INOSITOL MONOPHOSPHATASE"/>
    <property type="match status" value="1"/>
</dbReference>
<feature type="binding site" evidence="9">
    <location>
        <position position="65"/>
    </location>
    <ligand>
        <name>Mg(2+)</name>
        <dbReference type="ChEBI" id="CHEBI:18420"/>
        <label>1</label>
        <note>catalytic</note>
    </ligand>
</feature>
<dbReference type="InterPro" id="IPR000760">
    <property type="entry name" value="Inositol_monophosphatase-like"/>
</dbReference>
<evidence type="ECO:0000256" key="1">
    <source>
        <dbReference type="ARBA" id="ARBA00001033"/>
    </source>
</evidence>
<dbReference type="SUPFAM" id="SSF56655">
    <property type="entry name" value="Carbohydrate phosphatase"/>
    <property type="match status" value="1"/>
</dbReference>
<dbReference type="FunFam" id="3.30.540.10:FF:000003">
    <property type="entry name" value="Inositol-1-monophosphatase"/>
    <property type="match status" value="1"/>
</dbReference>
<dbReference type="RefSeq" id="WP_266341305.1">
    <property type="nucleotide sequence ID" value="NZ_JAPKNK010000022.1"/>
</dbReference>
<accession>A0A9X3IN01</accession>
<evidence type="ECO:0000256" key="2">
    <source>
        <dbReference type="ARBA" id="ARBA00001946"/>
    </source>
</evidence>
<evidence type="ECO:0000256" key="7">
    <source>
        <dbReference type="ARBA" id="ARBA00022801"/>
    </source>
</evidence>
<dbReference type="GO" id="GO:0046872">
    <property type="term" value="F:metal ion binding"/>
    <property type="evidence" value="ECO:0007669"/>
    <property type="project" value="UniProtKB-KW"/>
</dbReference>
<dbReference type="Gene3D" id="3.30.540.10">
    <property type="entry name" value="Fructose-1,6-Bisphosphatase, subunit A, domain 1"/>
    <property type="match status" value="1"/>
</dbReference>
<dbReference type="EMBL" id="JAPKNK010000022">
    <property type="protein sequence ID" value="MCX5572344.1"/>
    <property type="molecule type" value="Genomic_DNA"/>
</dbReference>
<keyword evidence="8 9" id="KW-0460">Magnesium</keyword>
<comment type="caution">
    <text evidence="10">The sequence shown here is derived from an EMBL/GenBank/DDBJ whole genome shotgun (WGS) entry which is preliminary data.</text>
</comment>
<evidence type="ECO:0000313" key="10">
    <source>
        <dbReference type="EMBL" id="MCX5572344.1"/>
    </source>
</evidence>
<protein>
    <recommendedName>
        <fullName evidence="5">Inositol-1-monophosphatase</fullName>
        <ecNumber evidence="4">3.1.3.25</ecNumber>
    </recommendedName>
</protein>
<comment type="similarity">
    <text evidence="3">Belongs to the inositol monophosphatase superfamily.</text>
</comment>
<keyword evidence="7" id="KW-0378">Hydrolase</keyword>
<comment type="cofactor">
    <cofactor evidence="2 9">
        <name>Mg(2+)</name>
        <dbReference type="ChEBI" id="CHEBI:18420"/>
    </cofactor>
</comment>